<accession>A0A840IH91</accession>
<feature type="region of interest" description="Disordered" evidence="17">
    <location>
        <begin position="872"/>
        <end position="893"/>
    </location>
</feature>
<dbReference type="InterPro" id="IPR004027">
    <property type="entry name" value="SEC_C_motif"/>
</dbReference>
<feature type="binding site" evidence="15">
    <location>
        <position position="533"/>
    </location>
    <ligand>
        <name>ATP</name>
        <dbReference type="ChEBI" id="CHEBI:30616"/>
    </ligand>
</feature>
<keyword evidence="7" id="KW-0479">Metal-binding</keyword>
<dbReference type="GO" id="GO:0005524">
    <property type="term" value="F:ATP binding"/>
    <property type="evidence" value="ECO:0007669"/>
    <property type="project" value="UniProtKB-UniRule"/>
</dbReference>
<comment type="caution">
    <text evidence="21">The sequence shown here is derived from an EMBL/GenBank/DDBJ whole genome shotgun (WGS) entry which is preliminary data.</text>
</comment>
<dbReference type="GO" id="GO:0017038">
    <property type="term" value="P:protein import"/>
    <property type="evidence" value="ECO:0007669"/>
    <property type="project" value="InterPro"/>
</dbReference>
<dbReference type="GO" id="GO:0043952">
    <property type="term" value="P:protein transport by the Sec complex"/>
    <property type="evidence" value="ECO:0007669"/>
    <property type="project" value="TreeGrafter"/>
</dbReference>
<keyword evidence="5 15" id="KW-1003">Cell membrane</keyword>
<feature type="binding site" evidence="15">
    <location>
        <begin position="105"/>
        <end position="109"/>
    </location>
    <ligand>
        <name>ATP</name>
        <dbReference type="ChEBI" id="CHEBI:30616"/>
    </ligand>
</feature>
<dbReference type="Pfam" id="PF02810">
    <property type="entry name" value="SEC-C"/>
    <property type="match status" value="1"/>
</dbReference>
<dbReference type="SUPFAM" id="SSF81886">
    <property type="entry name" value="Helical scaffold and wing domains of SecA"/>
    <property type="match status" value="1"/>
</dbReference>
<dbReference type="Gene3D" id="3.40.50.300">
    <property type="entry name" value="P-loop containing nucleotide triphosphate hydrolases"/>
    <property type="match status" value="2"/>
</dbReference>
<comment type="similarity">
    <text evidence="3 15 16">Belongs to the SecA family.</text>
</comment>
<reference evidence="21 22" key="1">
    <citation type="submission" date="2020-08" db="EMBL/GenBank/DDBJ databases">
        <title>Genomic Encyclopedia of Archaeal and Bacterial Type Strains, Phase II (KMG-II): from individual species to whole genera.</title>
        <authorList>
            <person name="Goeker M."/>
        </authorList>
    </citation>
    <scope>NUCLEOTIDE SEQUENCE [LARGE SCALE GENOMIC DNA]</scope>
    <source>
        <strain evidence="21 22">DSM 23288</strain>
    </source>
</reference>
<dbReference type="PANTHER" id="PTHR30612:SF0">
    <property type="entry name" value="CHLOROPLAST PROTEIN-TRANSPORTING ATPASE"/>
    <property type="match status" value="1"/>
</dbReference>
<dbReference type="InterPro" id="IPR011130">
    <property type="entry name" value="SecA_preprotein_X-link_dom"/>
</dbReference>
<dbReference type="Pfam" id="PF07516">
    <property type="entry name" value="SecA_SW"/>
    <property type="match status" value="1"/>
</dbReference>
<evidence type="ECO:0000259" key="20">
    <source>
        <dbReference type="PROSITE" id="PS51196"/>
    </source>
</evidence>
<dbReference type="HAMAP" id="MF_01382">
    <property type="entry name" value="SecA"/>
    <property type="match status" value="1"/>
</dbReference>
<evidence type="ECO:0000256" key="7">
    <source>
        <dbReference type="ARBA" id="ARBA00022723"/>
    </source>
</evidence>
<dbReference type="GO" id="GO:0008564">
    <property type="term" value="F:protein-exporting ATPase activity"/>
    <property type="evidence" value="ECO:0007669"/>
    <property type="project" value="UniProtKB-EC"/>
</dbReference>
<evidence type="ECO:0000256" key="12">
    <source>
        <dbReference type="ARBA" id="ARBA00022967"/>
    </source>
</evidence>
<keyword evidence="11 15" id="KW-0653">Protein transport</keyword>
<evidence type="ECO:0000313" key="22">
    <source>
        <dbReference type="Proteomes" id="UP000585272"/>
    </source>
</evidence>
<dbReference type="InterPro" id="IPR036670">
    <property type="entry name" value="SecA_X-link_sf"/>
</dbReference>
<dbReference type="PROSITE" id="PS51192">
    <property type="entry name" value="HELICASE_ATP_BIND_1"/>
    <property type="match status" value="1"/>
</dbReference>
<evidence type="ECO:0000313" key="21">
    <source>
        <dbReference type="EMBL" id="MBB4664427.1"/>
    </source>
</evidence>
<dbReference type="InterPro" id="IPR001650">
    <property type="entry name" value="Helicase_C-like"/>
</dbReference>
<dbReference type="AlphaFoldDB" id="A0A840IH91"/>
<feature type="domain" description="SecA family profile" evidence="20">
    <location>
        <begin position="1"/>
        <end position="653"/>
    </location>
</feature>
<evidence type="ECO:0000259" key="18">
    <source>
        <dbReference type="PROSITE" id="PS51192"/>
    </source>
</evidence>
<dbReference type="CDD" id="cd18803">
    <property type="entry name" value="SF2_C_secA"/>
    <property type="match status" value="1"/>
</dbReference>
<keyword evidence="12 15" id="KW-1278">Translocase</keyword>
<dbReference type="Gene3D" id="3.10.450.50">
    <property type="match status" value="1"/>
</dbReference>
<evidence type="ECO:0000256" key="3">
    <source>
        <dbReference type="ARBA" id="ARBA00007650"/>
    </source>
</evidence>
<dbReference type="InterPro" id="IPR020937">
    <property type="entry name" value="SecA_CS"/>
</dbReference>
<dbReference type="FunFam" id="3.40.50.300:FF:000113">
    <property type="entry name" value="Preprotein translocase subunit SecA"/>
    <property type="match status" value="1"/>
</dbReference>
<dbReference type="InterPro" id="IPR044722">
    <property type="entry name" value="SecA_SF2_C"/>
</dbReference>
<feature type="region of interest" description="Disordered" evidence="17">
    <location>
        <begin position="920"/>
        <end position="956"/>
    </location>
</feature>
<dbReference type="InterPro" id="IPR014001">
    <property type="entry name" value="Helicase_ATP-bd"/>
</dbReference>
<comment type="catalytic activity">
    <reaction evidence="15">
        <text>ATP + H2O + cellular proteinSide 1 = ADP + phosphate + cellular proteinSide 2.</text>
        <dbReference type="EC" id="7.4.2.8"/>
    </reaction>
</comment>
<evidence type="ECO:0000256" key="4">
    <source>
        <dbReference type="ARBA" id="ARBA00022448"/>
    </source>
</evidence>
<dbReference type="Pfam" id="PF07517">
    <property type="entry name" value="SecA_DEAD"/>
    <property type="match status" value="1"/>
</dbReference>
<evidence type="ECO:0000259" key="19">
    <source>
        <dbReference type="PROSITE" id="PS51194"/>
    </source>
</evidence>
<keyword evidence="22" id="KW-1185">Reference proteome</keyword>
<comment type="function">
    <text evidence="15">Part of the Sec protein translocase complex. Interacts with the SecYEG preprotein conducting channel. Has a central role in coupling the hydrolysis of ATP to the transfer of proteins into and across the cell membrane, serving as an ATP-driven molecular motor driving the stepwise translocation of polypeptide chains across the membrane.</text>
</comment>
<dbReference type="GO" id="GO:0031522">
    <property type="term" value="C:cell envelope Sec protein transport complex"/>
    <property type="evidence" value="ECO:0007669"/>
    <property type="project" value="UniProtKB-ARBA"/>
</dbReference>
<dbReference type="EMBL" id="JACHNU010000007">
    <property type="protein sequence ID" value="MBB4664427.1"/>
    <property type="molecule type" value="Genomic_DNA"/>
</dbReference>
<gene>
    <name evidence="15" type="primary">secA</name>
    <name evidence="21" type="ORF">BDZ31_004038</name>
</gene>
<comment type="subcellular location">
    <subcellularLocation>
        <location evidence="15">Cell membrane</location>
        <topology evidence="15">Peripheral membrane protein</topology>
        <orientation evidence="15">Cytoplasmic side</orientation>
    </subcellularLocation>
    <subcellularLocation>
        <location evidence="15">Cytoplasm</location>
    </subcellularLocation>
    <subcellularLocation>
        <location evidence="2">Membrane</location>
        <topology evidence="2">Peripheral membrane protein</topology>
    </subcellularLocation>
    <text evidence="15">Distribution is 50-50.</text>
</comment>
<dbReference type="PRINTS" id="PR00906">
    <property type="entry name" value="SECA"/>
</dbReference>
<dbReference type="InterPro" id="IPR014018">
    <property type="entry name" value="SecA_motor_DEAD"/>
</dbReference>
<dbReference type="GO" id="GO:0046872">
    <property type="term" value="F:metal ion binding"/>
    <property type="evidence" value="ECO:0007669"/>
    <property type="project" value="UniProtKB-KW"/>
</dbReference>
<keyword evidence="8 15" id="KW-0547">Nucleotide-binding</keyword>
<evidence type="ECO:0000256" key="10">
    <source>
        <dbReference type="ARBA" id="ARBA00022840"/>
    </source>
</evidence>
<dbReference type="Pfam" id="PF21090">
    <property type="entry name" value="P-loop_SecA"/>
    <property type="match status" value="1"/>
</dbReference>
<comment type="cofactor">
    <cofactor evidence="1">
        <name>Zn(2+)</name>
        <dbReference type="ChEBI" id="CHEBI:29105"/>
    </cofactor>
</comment>
<dbReference type="GO" id="GO:0006605">
    <property type="term" value="P:protein targeting"/>
    <property type="evidence" value="ECO:0007669"/>
    <property type="project" value="UniProtKB-UniRule"/>
</dbReference>
<dbReference type="SUPFAM" id="SSF52540">
    <property type="entry name" value="P-loop containing nucleoside triphosphate hydrolases"/>
    <property type="match status" value="2"/>
</dbReference>
<keyword evidence="9" id="KW-0862">Zinc</keyword>
<feature type="domain" description="Helicase ATP-binding" evidence="18">
    <location>
        <begin position="89"/>
        <end position="267"/>
    </location>
</feature>
<evidence type="ECO:0000256" key="1">
    <source>
        <dbReference type="ARBA" id="ARBA00001947"/>
    </source>
</evidence>
<name>A0A840IH91_9ACTN</name>
<protein>
    <recommendedName>
        <fullName evidence="15 16">Protein translocase subunit SecA</fullName>
        <ecNumber evidence="15">7.4.2.8</ecNumber>
    </recommendedName>
</protein>
<dbReference type="Pfam" id="PF01043">
    <property type="entry name" value="SecA_PP_bind"/>
    <property type="match status" value="1"/>
</dbReference>
<dbReference type="SMART" id="SM00958">
    <property type="entry name" value="SecA_PP_bind"/>
    <property type="match status" value="1"/>
</dbReference>
<dbReference type="PROSITE" id="PS01312">
    <property type="entry name" value="SECA"/>
    <property type="match status" value="1"/>
</dbReference>
<dbReference type="PROSITE" id="PS51196">
    <property type="entry name" value="SECA_MOTOR_DEAD"/>
    <property type="match status" value="1"/>
</dbReference>
<keyword evidence="10 15" id="KW-0067">ATP-binding</keyword>
<evidence type="ECO:0000256" key="8">
    <source>
        <dbReference type="ARBA" id="ARBA00022741"/>
    </source>
</evidence>
<dbReference type="InterPro" id="IPR027417">
    <property type="entry name" value="P-loop_NTPase"/>
</dbReference>
<dbReference type="InterPro" id="IPR036266">
    <property type="entry name" value="SecA_Wing/Scaffold_sf"/>
</dbReference>
<dbReference type="InterPro" id="IPR000185">
    <property type="entry name" value="SecA"/>
</dbReference>
<evidence type="ECO:0000256" key="2">
    <source>
        <dbReference type="ARBA" id="ARBA00004170"/>
    </source>
</evidence>
<evidence type="ECO:0000256" key="17">
    <source>
        <dbReference type="SAM" id="MobiDB-lite"/>
    </source>
</evidence>
<dbReference type="PROSITE" id="PS51194">
    <property type="entry name" value="HELICASE_CTER"/>
    <property type="match status" value="1"/>
</dbReference>
<comment type="subunit">
    <text evidence="15">Monomer and homodimer. Part of the essential Sec protein translocation apparatus which comprises SecA, SecYEG and auxiliary proteins SecDF. Other proteins may also be involved.</text>
</comment>
<evidence type="ECO:0000256" key="5">
    <source>
        <dbReference type="ARBA" id="ARBA00022475"/>
    </source>
</evidence>
<evidence type="ECO:0000256" key="11">
    <source>
        <dbReference type="ARBA" id="ARBA00022927"/>
    </source>
</evidence>
<proteinExistence type="inferred from homology"/>
<organism evidence="21 22">
    <name type="scientific">Conexibacter arvalis</name>
    <dbReference type="NCBI Taxonomy" id="912552"/>
    <lineage>
        <taxon>Bacteria</taxon>
        <taxon>Bacillati</taxon>
        <taxon>Actinomycetota</taxon>
        <taxon>Thermoleophilia</taxon>
        <taxon>Solirubrobacterales</taxon>
        <taxon>Conexibacteraceae</taxon>
        <taxon>Conexibacter</taxon>
    </lineage>
</organism>
<dbReference type="NCBIfam" id="NF009538">
    <property type="entry name" value="PRK12904.1"/>
    <property type="match status" value="1"/>
</dbReference>
<dbReference type="Gene3D" id="1.10.3060.10">
    <property type="entry name" value="Helical scaffold and wing domains of SecA"/>
    <property type="match status" value="1"/>
</dbReference>
<evidence type="ECO:0000256" key="16">
    <source>
        <dbReference type="RuleBase" id="RU003874"/>
    </source>
</evidence>
<dbReference type="Proteomes" id="UP000585272">
    <property type="component" value="Unassembled WGS sequence"/>
</dbReference>
<feature type="domain" description="Helicase C-terminal" evidence="19">
    <location>
        <begin position="457"/>
        <end position="673"/>
    </location>
</feature>
<dbReference type="GO" id="GO:0065002">
    <property type="term" value="P:intracellular protein transmembrane transport"/>
    <property type="evidence" value="ECO:0007669"/>
    <property type="project" value="UniProtKB-UniRule"/>
</dbReference>
<evidence type="ECO:0000256" key="9">
    <source>
        <dbReference type="ARBA" id="ARBA00022833"/>
    </source>
</evidence>
<dbReference type="FunFam" id="3.90.1440.10:FF:000002">
    <property type="entry name" value="Protein translocase subunit SecA"/>
    <property type="match status" value="1"/>
</dbReference>
<evidence type="ECO:0000256" key="14">
    <source>
        <dbReference type="ARBA" id="ARBA00023136"/>
    </source>
</evidence>
<evidence type="ECO:0000256" key="13">
    <source>
        <dbReference type="ARBA" id="ARBA00023010"/>
    </source>
</evidence>
<feature type="compositionally biased region" description="Basic and acidic residues" evidence="17">
    <location>
        <begin position="936"/>
        <end position="947"/>
    </location>
</feature>
<dbReference type="EC" id="7.4.2.8" evidence="15"/>
<evidence type="ECO:0000256" key="15">
    <source>
        <dbReference type="HAMAP-Rule" id="MF_01382"/>
    </source>
</evidence>
<keyword evidence="14 15" id="KW-0472">Membrane</keyword>
<dbReference type="SUPFAM" id="SSF81767">
    <property type="entry name" value="Pre-protein crosslinking domain of SecA"/>
    <property type="match status" value="1"/>
</dbReference>
<evidence type="ECO:0000256" key="6">
    <source>
        <dbReference type="ARBA" id="ARBA00022490"/>
    </source>
</evidence>
<dbReference type="SMART" id="SM00957">
    <property type="entry name" value="SecA_DEAD"/>
    <property type="match status" value="1"/>
</dbReference>
<dbReference type="GO" id="GO:0005829">
    <property type="term" value="C:cytosol"/>
    <property type="evidence" value="ECO:0007669"/>
    <property type="project" value="TreeGrafter"/>
</dbReference>
<dbReference type="RefSeq" id="WP_183344472.1">
    <property type="nucleotide sequence ID" value="NZ_JACHNU010000007.1"/>
</dbReference>
<dbReference type="Gene3D" id="3.90.1440.10">
    <property type="entry name" value="SecA, preprotein cross-linking domain"/>
    <property type="match status" value="1"/>
</dbReference>
<dbReference type="InterPro" id="IPR011116">
    <property type="entry name" value="SecA_Wing/Scaffold"/>
</dbReference>
<feature type="binding site" evidence="15">
    <location>
        <position position="87"/>
    </location>
    <ligand>
        <name>ATP</name>
        <dbReference type="ChEBI" id="CHEBI:30616"/>
    </ligand>
</feature>
<dbReference type="NCBIfam" id="TIGR00963">
    <property type="entry name" value="secA"/>
    <property type="match status" value="1"/>
</dbReference>
<dbReference type="GO" id="GO:0005886">
    <property type="term" value="C:plasma membrane"/>
    <property type="evidence" value="ECO:0007669"/>
    <property type="project" value="UniProtKB-SubCell"/>
</dbReference>
<dbReference type="CDD" id="cd17928">
    <property type="entry name" value="DEXDc_SecA"/>
    <property type="match status" value="1"/>
</dbReference>
<keyword evidence="4 15" id="KW-0813">Transport</keyword>
<keyword evidence="13 15" id="KW-0811">Translocation</keyword>
<dbReference type="PANTHER" id="PTHR30612">
    <property type="entry name" value="SECA INNER MEMBRANE COMPONENT OF SEC PROTEIN SECRETION SYSTEM"/>
    <property type="match status" value="1"/>
</dbReference>
<keyword evidence="6 15" id="KW-0963">Cytoplasm</keyword>
<sequence length="971" mass="109741">MSLIDRALRLGEGKKFKGYEQRVAKINALEPEYEAMSDEELREAADELRERARGENAEPLDDLLYDCFALVREAGRRTMGMRHFDVQMIGGMVLHDGNIAEMRTGEGKTLTGTLPAILNSLAGKGVHIVTVNDYLARRDCEWMSPIYDLLGVSYGVLQNMQPAEEKRAAYAADITYGTNSEFGFDYLRDNMAGSLEDKVQHGGRDLGEIRSAKDRLDRRSAAHTFAIVDEVDNILIDEARTPLIISGAPEEAGELYARFARLAPMLTPGRRPEGMDPRQKKEFVADYDYEFDEKHRTVSITERGVEKAERFLGIDHLYRAENGHLVNHLIQSLRAQALYRRDVDYAVIDGEVVIIDEFTGRILEGRRWSEGLHQAVEAKEGVAVTEENQTMATITYQNYFRLYDKLSGMTGTAITEATEFMKIYRLGVVQVPTNRPMIRIDQNDQVFKTKEGKWTAVVDEIVARHEKGQPVLVGTISVEVSELLGERLRRHGVPHTVLNAKPEHAEREGETVAEAGRPGAVTIATNMAGRGVDIKLGGNAEHLVRKELAKLGLRPGDPDYEEHEAKLLPQFEERVAADRAKVEEAGGLCIIGTERHESRRIDNQLRGRAGRQGDPGETRFYLSAEDDLVRLFAGERIYKILDRFGTTDDEGKEEPIEAGLLSKQIEKAQKKVEEQNFLIRKRVLEYDDVMNEQRRIVYAYRDEVLEGRDMGDEAREQIGDMLARMVEESTPGDYIEDWDVDGLFARVGEIFPLSIGQDEVDPDSIEREELIRLFADEAMRRYDEREEELGDELMRMLERYLLLQIIDQRWQEHLYDMDYLREGIHLRGFAQIEPIVAYKNEGYRLFQDLMNTIWSDFARMIFNVQVQVETGEEQQQAAPAPPQVPTTTSNSSWTSGGFTYSGSASSTMAPYAAMATDPDAAALGAHEQPAPEEPDAGPRVEQRRVDAVDQIGRNDPCWCGSGKKYKKCHGS</sequence>
<dbReference type="InterPro" id="IPR011115">
    <property type="entry name" value="SecA_DEAD"/>
</dbReference>